<name>A0A507DBZ1_9FUNG</name>
<accession>A0A507DBZ1</accession>
<feature type="compositionally biased region" description="Polar residues" evidence="1">
    <location>
        <begin position="14"/>
        <end position="28"/>
    </location>
</feature>
<evidence type="ECO:0000313" key="2">
    <source>
        <dbReference type="EMBL" id="TPX49006.1"/>
    </source>
</evidence>
<sequence length="71" mass="7888">MAFQGVHFHHSREPSQSITANPRPSQACSRLNAPLKPVCISASRKAKSRNALQKVQLHLLSGHRETELEFG</sequence>
<evidence type="ECO:0000256" key="1">
    <source>
        <dbReference type="SAM" id="MobiDB-lite"/>
    </source>
</evidence>
<dbReference type="Proteomes" id="UP000317494">
    <property type="component" value="Unassembled WGS sequence"/>
</dbReference>
<protein>
    <submittedName>
        <fullName evidence="2">Uncharacterized protein</fullName>
    </submittedName>
</protein>
<keyword evidence="3" id="KW-1185">Reference proteome</keyword>
<dbReference type="VEuPathDB" id="FungiDB:SeMB42_g02770"/>
<gene>
    <name evidence="2" type="ORF">SeMB42_g02770</name>
</gene>
<evidence type="ECO:0000313" key="3">
    <source>
        <dbReference type="Proteomes" id="UP000317494"/>
    </source>
</evidence>
<dbReference type="EMBL" id="QEAN01000090">
    <property type="protein sequence ID" value="TPX49006.1"/>
    <property type="molecule type" value="Genomic_DNA"/>
</dbReference>
<proteinExistence type="predicted"/>
<organism evidence="2 3">
    <name type="scientific">Synchytrium endobioticum</name>
    <dbReference type="NCBI Taxonomy" id="286115"/>
    <lineage>
        <taxon>Eukaryota</taxon>
        <taxon>Fungi</taxon>
        <taxon>Fungi incertae sedis</taxon>
        <taxon>Chytridiomycota</taxon>
        <taxon>Chytridiomycota incertae sedis</taxon>
        <taxon>Chytridiomycetes</taxon>
        <taxon>Synchytriales</taxon>
        <taxon>Synchytriaceae</taxon>
        <taxon>Synchytrium</taxon>
    </lineage>
</organism>
<comment type="caution">
    <text evidence="2">The sequence shown here is derived from an EMBL/GenBank/DDBJ whole genome shotgun (WGS) entry which is preliminary data.</text>
</comment>
<feature type="region of interest" description="Disordered" evidence="1">
    <location>
        <begin position="1"/>
        <end position="28"/>
    </location>
</feature>
<dbReference type="AlphaFoldDB" id="A0A507DBZ1"/>
<reference evidence="2 3" key="1">
    <citation type="journal article" date="2019" name="Sci. Rep.">
        <title>Comparative genomics of chytrid fungi reveal insights into the obligate biotrophic and pathogenic lifestyle of Synchytrium endobioticum.</title>
        <authorList>
            <person name="van de Vossenberg B.T.L.H."/>
            <person name="Warris S."/>
            <person name="Nguyen H.D.T."/>
            <person name="van Gent-Pelzer M.P.E."/>
            <person name="Joly D.L."/>
            <person name="van de Geest H.C."/>
            <person name="Bonants P.J.M."/>
            <person name="Smith D.S."/>
            <person name="Levesque C.A."/>
            <person name="van der Lee T.A.J."/>
        </authorList>
    </citation>
    <scope>NUCLEOTIDE SEQUENCE [LARGE SCALE GENOMIC DNA]</scope>
    <source>
        <strain evidence="2 3">MB42</strain>
    </source>
</reference>